<name>A0A9Q8T585_9PEZI</name>
<accession>A0A9Q8T585</accession>
<dbReference type="GeneID" id="73348999"/>
<sequence>MRPVGTIPSVLGKVSQYHMCNIAYTYPIFLESHSMRNRPPCCPFPIITPHGSASAESKKPPSDHTLVHTTVDRRYWTNRLFYTLEPKLS</sequence>
<keyword evidence="2" id="KW-1185">Reference proteome</keyword>
<evidence type="ECO:0000313" key="1">
    <source>
        <dbReference type="EMBL" id="UQC89534.1"/>
    </source>
</evidence>
<dbReference type="RefSeq" id="XP_049151135.1">
    <property type="nucleotide sequence ID" value="XM_049293989.1"/>
</dbReference>
<dbReference type="KEGG" id="clup:CLUP02_15065"/>
<evidence type="ECO:0000313" key="2">
    <source>
        <dbReference type="Proteomes" id="UP000830671"/>
    </source>
</evidence>
<organism evidence="1 2">
    <name type="scientific">Colletotrichum lupini</name>
    <dbReference type="NCBI Taxonomy" id="145971"/>
    <lineage>
        <taxon>Eukaryota</taxon>
        <taxon>Fungi</taxon>
        <taxon>Dikarya</taxon>
        <taxon>Ascomycota</taxon>
        <taxon>Pezizomycotina</taxon>
        <taxon>Sordariomycetes</taxon>
        <taxon>Hypocreomycetidae</taxon>
        <taxon>Glomerellales</taxon>
        <taxon>Glomerellaceae</taxon>
        <taxon>Colletotrichum</taxon>
        <taxon>Colletotrichum acutatum species complex</taxon>
    </lineage>
</organism>
<reference evidence="1" key="1">
    <citation type="journal article" date="2021" name="Mol. Plant Microbe Interact.">
        <title>Complete Genome Sequence of the Plant-Pathogenic Fungus Colletotrichum lupini.</title>
        <authorList>
            <person name="Baroncelli R."/>
            <person name="Pensec F."/>
            <person name="Da Lio D."/>
            <person name="Boufleur T."/>
            <person name="Vicente I."/>
            <person name="Sarrocco S."/>
            <person name="Picot A."/>
            <person name="Baraldi E."/>
            <person name="Sukno S."/>
            <person name="Thon M."/>
            <person name="Le Floch G."/>
        </authorList>
    </citation>
    <scope>NUCLEOTIDE SEQUENCE</scope>
    <source>
        <strain evidence="1">IMI 504893</strain>
    </source>
</reference>
<protein>
    <submittedName>
        <fullName evidence="1">Uncharacterized protein</fullName>
    </submittedName>
</protein>
<gene>
    <name evidence="1" type="ORF">CLUP02_15065</name>
</gene>
<dbReference type="Proteomes" id="UP000830671">
    <property type="component" value="Chromosome 8"/>
</dbReference>
<proteinExistence type="predicted"/>
<dbReference type="AlphaFoldDB" id="A0A9Q8T585"/>
<dbReference type="EMBL" id="CP019480">
    <property type="protein sequence ID" value="UQC89534.1"/>
    <property type="molecule type" value="Genomic_DNA"/>
</dbReference>